<dbReference type="InterPro" id="IPR002539">
    <property type="entry name" value="MaoC-like_dom"/>
</dbReference>
<evidence type="ECO:0000259" key="2">
    <source>
        <dbReference type="Pfam" id="PF01575"/>
    </source>
</evidence>
<dbReference type="SUPFAM" id="SSF54637">
    <property type="entry name" value="Thioesterase/thiol ester dehydrase-isomerase"/>
    <property type="match status" value="2"/>
</dbReference>
<feature type="region of interest" description="Disordered" evidence="1">
    <location>
        <begin position="1"/>
        <end position="25"/>
    </location>
</feature>
<gene>
    <name evidence="3" type="ORF">BN2475_230025</name>
</gene>
<dbReference type="Gene3D" id="3.10.129.10">
    <property type="entry name" value="Hotdog Thioesterase"/>
    <property type="match status" value="1"/>
</dbReference>
<dbReference type="STRING" id="1247936.BN2475_230025"/>
<protein>
    <submittedName>
        <fullName evidence="3">MaoC domain protein dehydratase</fullName>
    </submittedName>
</protein>
<dbReference type="InterPro" id="IPR029069">
    <property type="entry name" value="HotDog_dom_sf"/>
</dbReference>
<dbReference type="PRINTS" id="PR01483">
    <property type="entry name" value="FASYNTHASE"/>
</dbReference>
<keyword evidence="4" id="KW-1185">Reference proteome</keyword>
<sequence length="322" mass="35451">MGEPGDPFGDGRASGPARPDASRFGATRPKTVVVDRLPAPAKLYARALSGIVKRGRDTHLPHLPHLPPLRLVRPAVALDPGPIWRYARVCGFIPEHGVPLTYPHLLAFPLHLLMLTDPAFPWPALGLLHLANHVRLRRPLTYKDMLRVEVEFGALLHHDKGQAFVLHTRMYRRGEAVWDGDSVYLKRAVPASGSPLAPLEPAPAALQRVARWQLAPQLGRDYASVSGDYNPIHLSALSAKAFGFPRAIAHGMWTLARATSALQPPKPLAEATLSAEFKLPLLLPGEASLWSAAPSLIERDIEVRDIAGEKPHLRARMQWRLQ</sequence>
<dbReference type="GO" id="GO:0005835">
    <property type="term" value="C:fatty acid synthase complex"/>
    <property type="evidence" value="ECO:0007669"/>
    <property type="project" value="InterPro"/>
</dbReference>
<proteinExistence type="predicted"/>
<organism evidence="3 4">
    <name type="scientific">Paraburkholderia ribeironis</name>
    <dbReference type="NCBI Taxonomy" id="1247936"/>
    <lineage>
        <taxon>Bacteria</taxon>
        <taxon>Pseudomonadati</taxon>
        <taxon>Pseudomonadota</taxon>
        <taxon>Betaproteobacteria</taxon>
        <taxon>Burkholderiales</taxon>
        <taxon>Burkholderiaceae</taxon>
        <taxon>Paraburkholderia</taxon>
    </lineage>
</organism>
<dbReference type="EMBL" id="CYGX02000023">
    <property type="protein sequence ID" value="SIT39849.1"/>
    <property type="molecule type" value="Genomic_DNA"/>
</dbReference>
<dbReference type="GO" id="GO:0006633">
    <property type="term" value="P:fatty acid biosynthetic process"/>
    <property type="evidence" value="ECO:0007669"/>
    <property type="project" value="InterPro"/>
</dbReference>
<accession>A0A1N7RXR2</accession>
<dbReference type="Proteomes" id="UP000187012">
    <property type="component" value="Unassembled WGS sequence"/>
</dbReference>
<dbReference type="OrthoDB" id="9774179at2"/>
<reference evidence="3 4" key="1">
    <citation type="submission" date="2016-12" db="EMBL/GenBank/DDBJ databases">
        <authorList>
            <person name="Song W.-J."/>
            <person name="Kurnit D.M."/>
        </authorList>
    </citation>
    <scope>NUCLEOTIDE SEQUENCE [LARGE SCALE GENOMIC DNA]</scope>
    <source>
        <strain evidence="3 4">STM7296</strain>
    </source>
</reference>
<name>A0A1N7RXR2_9BURK</name>
<dbReference type="PANTHER" id="PTHR43841">
    <property type="entry name" value="3-HYDROXYACYL-THIOESTER DEHYDRATASE HTDX-RELATED"/>
    <property type="match status" value="1"/>
</dbReference>
<evidence type="ECO:0000313" key="3">
    <source>
        <dbReference type="EMBL" id="SIT39849.1"/>
    </source>
</evidence>
<dbReference type="GO" id="GO:0004312">
    <property type="term" value="F:fatty acid synthase activity"/>
    <property type="evidence" value="ECO:0007669"/>
    <property type="project" value="InterPro"/>
</dbReference>
<evidence type="ECO:0000313" key="4">
    <source>
        <dbReference type="Proteomes" id="UP000187012"/>
    </source>
</evidence>
<dbReference type="PANTHER" id="PTHR43841:SF3">
    <property type="entry name" value="(3R)-HYDROXYACYL-ACP DEHYDRATASE SUBUNIT HADB"/>
    <property type="match status" value="1"/>
</dbReference>
<feature type="domain" description="MaoC-like" evidence="2">
    <location>
        <begin position="213"/>
        <end position="261"/>
    </location>
</feature>
<dbReference type="Pfam" id="PF01575">
    <property type="entry name" value="MaoC_dehydratas"/>
    <property type="match status" value="1"/>
</dbReference>
<dbReference type="InterPro" id="IPR003965">
    <property type="entry name" value="Fatty_acid_synthase"/>
</dbReference>
<dbReference type="AlphaFoldDB" id="A0A1N7RXR2"/>
<dbReference type="RefSeq" id="WP_094779603.1">
    <property type="nucleotide sequence ID" value="NZ_CYGX02000023.1"/>
</dbReference>
<evidence type="ECO:0000256" key="1">
    <source>
        <dbReference type="SAM" id="MobiDB-lite"/>
    </source>
</evidence>